<feature type="transmembrane region" description="Helical" evidence="1">
    <location>
        <begin position="56"/>
        <end position="77"/>
    </location>
</feature>
<keyword evidence="1" id="KW-0472">Membrane</keyword>
<feature type="transmembrane region" description="Helical" evidence="1">
    <location>
        <begin position="119"/>
        <end position="140"/>
    </location>
</feature>
<evidence type="ECO:0000313" key="2">
    <source>
        <dbReference type="EMBL" id="EJK47596.1"/>
    </source>
</evidence>
<name>K0REX0_THAOC</name>
<comment type="caution">
    <text evidence="2">The sequence shown here is derived from an EMBL/GenBank/DDBJ whole genome shotgun (WGS) entry which is preliminary data.</text>
</comment>
<dbReference type="OrthoDB" id="10558172at2759"/>
<organism evidence="2 3">
    <name type="scientific">Thalassiosira oceanica</name>
    <name type="common">Marine diatom</name>
    <dbReference type="NCBI Taxonomy" id="159749"/>
    <lineage>
        <taxon>Eukaryota</taxon>
        <taxon>Sar</taxon>
        <taxon>Stramenopiles</taxon>
        <taxon>Ochrophyta</taxon>
        <taxon>Bacillariophyta</taxon>
        <taxon>Coscinodiscophyceae</taxon>
        <taxon>Thalassiosirophycidae</taxon>
        <taxon>Thalassiosirales</taxon>
        <taxon>Thalassiosiraceae</taxon>
        <taxon>Thalassiosira</taxon>
    </lineage>
</organism>
<feature type="transmembrane region" description="Helical" evidence="1">
    <location>
        <begin position="12"/>
        <end position="35"/>
    </location>
</feature>
<gene>
    <name evidence="2" type="ORF">THAOC_33673</name>
</gene>
<reference evidence="2 3" key="1">
    <citation type="journal article" date="2012" name="Genome Biol.">
        <title>Genome and low-iron response of an oceanic diatom adapted to chronic iron limitation.</title>
        <authorList>
            <person name="Lommer M."/>
            <person name="Specht M."/>
            <person name="Roy A.S."/>
            <person name="Kraemer L."/>
            <person name="Andreson R."/>
            <person name="Gutowska M.A."/>
            <person name="Wolf J."/>
            <person name="Bergner S.V."/>
            <person name="Schilhabel M.B."/>
            <person name="Klostermeier U.C."/>
            <person name="Beiko R.G."/>
            <person name="Rosenstiel P."/>
            <person name="Hippler M."/>
            <person name="Laroche J."/>
        </authorList>
    </citation>
    <scope>NUCLEOTIDE SEQUENCE [LARGE SCALE GENOMIC DNA]</scope>
    <source>
        <strain evidence="2 3">CCMP1005</strain>
    </source>
</reference>
<protein>
    <submittedName>
        <fullName evidence="2">Uncharacterized protein</fullName>
    </submittedName>
</protein>
<dbReference type="AlphaFoldDB" id="K0REX0"/>
<keyword evidence="1" id="KW-1133">Transmembrane helix</keyword>
<sequence>MAIVAPVPTDGGVVVALFLMVGTIAFTICSTVALYECSTREKGSNHARLLRLLSGWANISNSFIHVLLTIYILSNAANDSVYWIEERKLGGIEGPVGLAVLNLLAGLSALRSYSSKFPLVWNVFVATAGTFMPIVWLRFLEVGLKEWPYEVIFIWFAIFFFELVSVACSVAHVAIVPNYCADSSGGKKNE</sequence>
<feature type="transmembrane region" description="Helical" evidence="1">
    <location>
        <begin position="152"/>
        <end position="180"/>
    </location>
</feature>
<keyword evidence="1" id="KW-0812">Transmembrane</keyword>
<proteinExistence type="predicted"/>
<evidence type="ECO:0000313" key="3">
    <source>
        <dbReference type="Proteomes" id="UP000266841"/>
    </source>
</evidence>
<feature type="transmembrane region" description="Helical" evidence="1">
    <location>
        <begin position="89"/>
        <end position="107"/>
    </location>
</feature>
<evidence type="ECO:0000256" key="1">
    <source>
        <dbReference type="SAM" id="Phobius"/>
    </source>
</evidence>
<accession>K0REX0</accession>
<dbReference type="EMBL" id="AGNL01046803">
    <property type="protein sequence ID" value="EJK47596.1"/>
    <property type="molecule type" value="Genomic_DNA"/>
</dbReference>
<dbReference type="Proteomes" id="UP000266841">
    <property type="component" value="Unassembled WGS sequence"/>
</dbReference>
<keyword evidence="3" id="KW-1185">Reference proteome</keyword>